<dbReference type="InterPro" id="IPR023296">
    <property type="entry name" value="Glyco_hydro_beta-prop_sf"/>
</dbReference>
<dbReference type="PANTHER" id="PTHR43301:SF3">
    <property type="entry name" value="ARABINAN ENDO-1,5-ALPHA-L-ARABINOSIDASE A-RELATED"/>
    <property type="match status" value="1"/>
</dbReference>
<feature type="site" description="Important for catalytic activity, responsible for pKa modulation of the active site Glu and correct orientation of both the proton donor and substrate" evidence="6">
    <location>
        <position position="181"/>
    </location>
</feature>
<comment type="similarity">
    <text evidence="2 7">Belongs to the glycosyl hydrolase 43 family.</text>
</comment>
<evidence type="ECO:0000256" key="4">
    <source>
        <dbReference type="ARBA" id="ARBA00023295"/>
    </source>
</evidence>
<reference evidence="9 10" key="1">
    <citation type="submission" date="2016-01" db="EMBL/GenBank/DDBJ databases">
        <title>Characterization of the Clostridium difficile lineages that are prevalent in Hong Kong and China.</title>
        <authorList>
            <person name="Kwok J.S.-L."/>
            <person name="Lam W.-Y."/>
            <person name="Ip M."/>
            <person name="Chan T.-F."/>
            <person name="Hawkey P.M."/>
            <person name="Tsui S.K.-W."/>
        </authorList>
    </citation>
    <scope>NUCLEOTIDE SEQUENCE [LARGE SCALE GENOMIC DNA]</scope>
    <source>
        <strain evidence="9 10">300064</strain>
    </source>
</reference>
<evidence type="ECO:0000256" key="1">
    <source>
        <dbReference type="ARBA" id="ARBA00004834"/>
    </source>
</evidence>
<evidence type="ECO:0000313" key="10">
    <source>
        <dbReference type="Proteomes" id="UP000238081"/>
    </source>
</evidence>
<evidence type="ECO:0000259" key="8">
    <source>
        <dbReference type="Pfam" id="PF16369"/>
    </source>
</evidence>
<dbReference type="Pfam" id="PF04616">
    <property type="entry name" value="Glyco_hydro_43"/>
    <property type="match status" value="1"/>
</dbReference>
<organism evidence="9 10">
    <name type="scientific">Clostridium butyricum</name>
    <dbReference type="NCBI Taxonomy" id="1492"/>
    <lineage>
        <taxon>Bacteria</taxon>
        <taxon>Bacillati</taxon>
        <taxon>Bacillota</taxon>
        <taxon>Clostridia</taxon>
        <taxon>Eubacteriales</taxon>
        <taxon>Clostridiaceae</taxon>
        <taxon>Clostridium</taxon>
    </lineage>
</organism>
<dbReference type="InterPro" id="IPR006710">
    <property type="entry name" value="Glyco_hydro_43"/>
</dbReference>
<dbReference type="InterPro" id="IPR050727">
    <property type="entry name" value="GH43_arabinanases"/>
</dbReference>
<dbReference type="InterPro" id="IPR032291">
    <property type="entry name" value="Abn2_C"/>
</dbReference>
<dbReference type="PANTHER" id="PTHR43301">
    <property type="entry name" value="ARABINAN ENDO-1,5-ALPHA-L-ARABINOSIDASE"/>
    <property type="match status" value="1"/>
</dbReference>
<dbReference type="SUPFAM" id="SSF75005">
    <property type="entry name" value="Arabinanase/levansucrase/invertase"/>
    <property type="match status" value="1"/>
</dbReference>
<dbReference type="Pfam" id="PF16369">
    <property type="entry name" value="GH43_C"/>
    <property type="match status" value="1"/>
</dbReference>
<keyword evidence="3 7" id="KW-0378">Hydrolase</keyword>
<dbReference type="Gene3D" id="2.40.128.10">
    <property type="match status" value="1"/>
</dbReference>
<feature type="active site" description="Proton donor" evidence="5">
    <location>
        <position position="235"/>
    </location>
</feature>
<dbReference type="GO" id="GO:0005975">
    <property type="term" value="P:carbohydrate metabolic process"/>
    <property type="evidence" value="ECO:0007669"/>
    <property type="project" value="InterPro"/>
</dbReference>
<evidence type="ECO:0000256" key="2">
    <source>
        <dbReference type="ARBA" id="ARBA00009865"/>
    </source>
</evidence>
<proteinExistence type="inferred from homology"/>
<sequence>MAMKKILTIILLVLLIGSGGYVYAQSETKEKTDITFSEVSVHDPSIMKVDDEYYIIGSHMAAAKSSDLINWTSISESVDNTKLFKNIKTDLSEALKWGKTNTFWAGDWIKLQDGKYYMYYCVCQGNCPQSAIGYAVADNPEGPYTNLGILLKSSGKDPLEYTDANGEIKTYNATIHPNAVDPNVFFDAEGKLWMIYGSYSGGIYILELDKNTGRPIDGQGTYGKKLLGGDHSEIEAPYVIYSPQTKYYYMFLSFGGLTADGGYNIRVSRSEKPDGPYYDPMGNDMIDCKGIRGKALAEQNEVITKFGEKLMGNFNYPYSEESESDKKGYVSPGHNSAYYDEATGKYFLIFHSRFPESGEMHEVRVNEMFMNEDGWPVVAPFRYAGVNNDDFKSKDVCGKYKFINHGHEITEEIKDFRDIQLNKNSEISGEIEGKWEVKDKNNIEINIDGILYKGVVSKQYDINRKCYTTTFSVMSEENGTCLWGIKE</sequence>
<dbReference type="Gene3D" id="2.115.10.20">
    <property type="entry name" value="Glycosyl hydrolase domain, family 43"/>
    <property type="match status" value="1"/>
</dbReference>
<comment type="pathway">
    <text evidence="1">Glycan metabolism; L-arabinan degradation.</text>
</comment>
<comment type="caution">
    <text evidence="9">The sequence shown here is derived from an EMBL/GenBank/DDBJ whole genome shotgun (WGS) entry which is preliminary data.</text>
</comment>
<accession>A0A0A6SLL0</accession>
<gene>
    <name evidence="9" type="ORF">AWN73_13395</name>
</gene>
<evidence type="ECO:0000256" key="5">
    <source>
        <dbReference type="PIRSR" id="PIRSR606710-1"/>
    </source>
</evidence>
<keyword evidence="4 7" id="KW-0326">Glycosidase</keyword>
<evidence type="ECO:0000313" key="9">
    <source>
        <dbReference type="EMBL" id="PPV14901.1"/>
    </source>
</evidence>
<dbReference type="GO" id="GO:0004553">
    <property type="term" value="F:hydrolase activity, hydrolyzing O-glycosyl compounds"/>
    <property type="evidence" value="ECO:0007669"/>
    <property type="project" value="InterPro"/>
</dbReference>
<feature type="active site" description="Proton acceptor" evidence="5">
    <location>
        <position position="43"/>
    </location>
</feature>
<dbReference type="Proteomes" id="UP000238081">
    <property type="component" value="Unassembled WGS sequence"/>
</dbReference>
<evidence type="ECO:0000256" key="3">
    <source>
        <dbReference type="ARBA" id="ARBA00022801"/>
    </source>
</evidence>
<protein>
    <recommendedName>
        <fullName evidence="8">Extracellular endo-alpha-(1-&gt;5)-L-arabinanase C-terminal domain-containing protein</fullName>
    </recommendedName>
</protein>
<evidence type="ECO:0000256" key="6">
    <source>
        <dbReference type="PIRSR" id="PIRSR606710-2"/>
    </source>
</evidence>
<evidence type="ECO:0000256" key="7">
    <source>
        <dbReference type="RuleBase" id="RU361187"/>
    </source>
</evidence>
<dbReference type="AlphaFoldDB" id="A0A0A6SLL0"/>
<name>A0A0A6SLL0_CLOBU</name>
<dbReference type="EMBL" id="LRDH01000105">
    <property type="protein sequence ID" value="PPV14901.1"/>
    <property type="molecule type" value="Genomic_DNA"/>
</dbReference>
<feature type="domain" description="Extracellular endo-alpha-(1-&gt;5)-L-arabinanase C-terminal" evidence="8">
    <location>
        <begin position="380"/>
        <end position="484"/>
    </location>
</feature>